<feature type="non-terminal residue" evidence="2">
    <location>
        <position position="1"/>
    </location>
</feature>
<feature type="compositionally biased region" description="Basic and acidic residues" evidence="1">
    <location>
        <begin position="250"/>
        <end position="264"/>
    </location>
</feature>
<feature type="compositionally biased region" description="Polar residues" evidence="1">
    <location>
        <begin position="19"/>
        <end position="35"/>
    </location>
</feature>
<feature type="region of interest" description="Disordered" evidence="1">
    <location>
        <begin position="1"/>
        <end position="100"/>
    </location>
</feature>
<evidence type="ECO:0000313" key="3">
    <source>
        <dbReference type="Proteomes" id="UP001529510"/>
    </source>
</evidence>
<feature type="region of interest" description="Disordered" evidence="1">
    <location>
        <begin position="117"/>
        <end position="264"/>
    </location>
</feature>
<name>A0ABD0QRV2_CIRMR</name>
<accession>A0ABD0QRV2</accession>
<sequence length="264" mass="29036">DHQAFSNSSCGAEEECGNISASPQSEQVALASVTTAPEEDPVTLIAQGQVRTESREDRTNQTEVEPQIKEGHAEREVEGKSPCKEGEMVEKKSTEVTESKTENAIVAVCKAEEVETAQTGLVDATPKSDSNVQVQEEGSSSMGTDEKKQTNVEQKGVEEEETEGITVNEQEDIVTSYSENRFQSACNQVLDPAADVPNTNGHMQAQDTPTTEREGQKTKKQEEERRGEKEERREDEVTSSVNGSPAGHQHQADMETHYHQQEEQ</sequence>
<proteinExistence type="predicted"/>
<evidence type="ECO:0000313" key="2">
    <source>
        <dbReference type="EMBL" id="KAL0188951.1"/>
    </source>
</evidence>
<evidence type="ECO:0000256" key="1">
    <source>
        <dbReference type="SAM" id="MobiDB-lite"/>
    </source>
</evidence>
<dbReference type="AlphaFoldDB" id="A0ABD0QRV2"/>
<feature type="compositionally biased region" description="Polar residues" evidence="1">
    <location>
        <begin position="127"/>
        <end position="143"/>
    </location>
</feature>
<reference evidence="2 3" key="1">
    <citation type="submission" date="2024-05" db="EMBL/GenBank/DDBJ databases">
        <title>Genome sequencing and assembly of Indian major carp, Cirrhinus mrigala (Hamilton, 1822).</title>
        <authorList>
            <person name="Mohindra V."/>
            <person name="Chowdhury L.M."/>
            <person name="Lal K."/>
            <person name="Jena J.K."/>
        </authorList>
    </citation>
    <scope>NUCLEOTIDE SEQUENCE [LARGE SCALE GENOMIC DNA]</scope>
    <source>
        <strain evidence="2">CM1030</strain>
        <tissue evidence="2">Blood</tissue>
    </source>
</reference>
<feature type="non-terminal residue" evidence="2">
    <location>
        <position position="264"/>
    </location>
</feature>
<keyword evidence="3" id="KW-1185">Reference proteome</keyword>
<dbReference type="Proteomes" id="UP001529510">
    <property type="component" value="Unassembled WGS sequence"/>
</dbReference>
<feature type="compositionally biased region" description="Polar residues" evidence="1">
    <location>
        <begin position="173"/>
        <end position="187"/>
    </location>
</feature>
<organism evidence="2 3">
    <name type="scientific">Cirrhinus mrigala</name>
    <name type="common">Mrigala</name>
    <dbReference type="NCBI Taxonomy" id="683832"/>
    <lineage>
        <taxon>Eukaryota</taxon>
        <taxon>Metazoa</taxon>
        <taxon>Chordata</taxon>
        <taxon>Craniata</taxon>
        <taxon>Vertebrata</taxon>
        <taxon>Euteleostomi</taxon>
        <taxon>Actinopterygii</taxon>
        <taxon>Neopterygii</taxon>
        <taxon>Teleostei</taxon>
        <taxon>Ostariophysi</taxon>
        <taxon>Cypriniformes</taxon>
        <taxon>Cyprinidae</taxon>
        <taxon>Labeoninae</taxon>
        <taxon>Labeonini</taxon>
        <taxon>Cirrhinus</taxon>
    </lineage>
</organism>
<feature type="compositionally biased region" description="Basic and acidic residues" evidence="1">
    <location>
        <begin position="52"/>
        <end position="100"/>
    </location>
</feature>
<feature type="compositionally biased region" description="Polar residues" evidence="1">
    <location>
        <begin position="197"/>
        <end position="209"/>
    </location>
</feature>
<protein>
    <submittedName>
        <fullName evidence="2">Uncharacterized protein</fullName>
    </submittedName>
</protein>
<comment type="caution">
    <text evidence="2">The sequence shown here is derived from an EMBL/GenBank/DDBJ whole genome shotgun (WGS) entry which is preliminary data.</text>
</comment>
<gene>
    <name evidence="2" type="ORF">M9458_016050</name>
</gene>
<dbReference type="EMBL" id="JAMKFB020000007">
    <property type="protein sequence ID" value="KAL0188951.1"/>
    <property type="molecule type" value="Genomic_DNA"/>
</dbReference>
<feature type="compositionally biased region" description="Polar residues" evidence="1">
    <location>
        <begin position="1"/>
        <end position="10"/>
    </location>
</feature>
<feature type="compositionally biased region" description="Basic and acidic residues" evidence="1">
    <location>
        <begin position="210"/>
        <end position="236"/>
    </location>
</feature>